<organism evidence="2 3">
    <name type="scientific">Thlaspi arvense</name>
    <name type="common">Field penny-cress</name>
    <dbReference type="NCBI Taxonomy" id="13288"/>
    <lineage>
        <taxon>Eukaryota</taxon>
        <taxon>Viridiplantae</taxon>
        <taxon>Streptophyta</taxon>
        <taxon>Embryophyta</taxon>
        <taxon>Tracheophyta</taxon>
        <taxon>Spermatophyta</taxon>
        <taxon>Magnoliopsida</taxon>
        <taxon>eudicotyledons</taxon>
        <taxon>Gunneridae</taxon>
        <taxon>Pentapetalae</taxon>
        <taxon>rosids</taxon>
        <taxon>malvids</taxon>
        <taxon>Brassicales</taxon>
        <taxon>Brassicaceae</taxon>
        <taxon>Thlaspideae</taxon>
        <taxon>Thlaspi</taxon>
    </lineage>
</organism>
<proteinExistence type="predicted"/>
<name>A0AAU9S554_THLAR</name>
<evidence type="ECO:0000313" key="2">
    <source>
        <dbReference type="EMBL" id="CAH2058676.1"/>
    </source>
</evidence>
<dbReference type="InterPro" id="IPR005519">
    <property type="entry name" value="Acid_phosphat_B-like"/>
</dbReference>
<dbReference type="InterPro" id="IPR023214">
    <property type="entry name" value="HAD_sf"/>
</dbReference>
<feature type="transmembrane region" description="Helical" evidence="1">
    <location>
        <begin position="33"/>
        <end position="61"/>
    </location>
</feature>
<evidence type="ECO:0000313" key="3">
    <source>
        <dbReference type="Proteomes" id="UP000836841"/>
    </source>
</evidence>
<dbReference type="PANTHER" id="PTHR31284">
    <property type="entry name" value="ACID PHOSPHATASE-LIKE PROTEIN"/>
    <property type="match status" value="1"/>
</dbReference>
<reference evidence="2 3" key="1">
    <citation type="submission" date="2022-03" db="EMBL/GenBank/DDBJ databases">
        <authorList>
            <person name="Nunn A."/>
            <person name="Chopra R."/>
            <person name="Nunn A."/>
            <person name="Contreras Garrido A."/>
        </authorList>
    </citation>
    <scope>NUCLEOTIDE SEQUENCE [LARGE SCALE GENOMIC DNA]</scope>
</reference>
<dbReference type="Proteomes" id="UP000836841">
    <property type="component" value="Chromosome 4"/>
</dbReference>
<evidence type="ECO:0000256" key="1">
    <source>
        <dbReference type="SAM" id="Phobius"/>
    </source>
</evidence>
<keyword evidence="3" id="KW-1185">Reference proteome</keyword>
<dbReference type="AlphaFoldDB" id="A0AAU9S554"/>
<dbReference type="Pfam" id="PF03767">
    <property type="entry name" value="Acid_phosphat_B"/>
    <property type="match status" value="1"/>
</dbReference>
<keyword evidence="1" id="KW-0472">Membrane</keyword>
<sequence length="289" mass="33378">MSAYAHQMEREFSGLSSRGNSEMGSRFSIDSGCYMTSLAATIFIASLVTFGVLMLTLLIAISTMLQSCENQNSGMVEIHQRLDDESFSYCRILSLHSQLNRLEEVEEEEGSSFELPLLCRDVALRRIKQGIYLRELNFTIQMALSYFQTIKPLKDNRDAVVIDTDEINLLVEQESYIEEAKHQRSKLTLGLYSKLRSQGYSMVLLSRRPERERNSTAEQLLSRGYSDWSHLIMREDTRQKEELQRGYRVVGVIGNHMDVLRGGQWRWGSKRLFKLPSLTYNDILDYSVR</sequence>
<dbReference type="PANTHER" id="PTHR31284:SF22">
    <property type="entry name" value="ACID PHOSPHATASE"/>
    <property type="match status" value="1"/>
</dbReference>
<keyword evidence="1" id="KW-1133">Transmembrane helix</keyword>
<protein>
    <submittedName>
        <fullName evidence="2">Uncharacterized protein</fullName>
    </submittedName>
</protein>
<accession>A0AAU9S554</accession>
<gene>
    <name evidence="2" type="ORF">TAV2_LOCUS13365</name>
</gene>
<dbReference type="Gene3D" id="3.40.50.1000">
    <property type="entry name" value="HAD superfamily/HAD-like"/>
    <property type="match status" value="1"/>
</dbReference>
<dbReference type="EMBL" id="OU466860">
    <property type="protein sequence ID" value="CAH2058676.1"/>
    <property type="molecule type" value="Genomic_DNA"/>
</dbReference>
<keyword evidence="1" id="KW-0812">Transmembrane</keyword>